<accession>A0A3F2RL00</accession>
<comment type="caution">
    <text evidence="3">The sequence shown here is derived from an EMBL/GenBank/DDBJ whole genome shotgun (WGS) entry which is preliminary data.</text>
</comment>
<dbReference type="Pfam" id="PF07004">
    <property type="entry name" value="SHIPPO-rpt"/>
    <property type="match status" value="1"/>
</dbReference>
<feature type="region of interest" description="Disordered" evidence="1">
    <location>
        <begin position="30"/>
        <end position="49"/>
    </location>
</feature>
<evidence type="ECO:0000313" key="2">
    <source>
        <dbReference type="EMBL" id="RLN48797.1"/>
    </source>
</evidence>
<dbReference type="Proteomes" id="UP000277300">
    <property type="component" value="Unassembled WGS sequence"/>
</dbReference>
<name>A0A3F2RL00_9STRA</name>
<evidence type="ECO:0000313" key="5">
    <source>
        <dbReference type="Proteomes" id="UP000284657"/>
    </source>
</evidence>
<reference evidence="4 5" key="1">
    <citation type="submission" date="2018-07" db="EMBL/GenBank/DDBJ databases">
        <title>Genome sequencing of oomycete isolates from Chile give support for New Zealand origin for Phytophthora kernoviae and make available the first Nothophytophthora sp. genome.</title>
        <authorList>
            <person name="Studholme D.J."/>
            <person name="Sanfuentes E."/>
            <person name="Panda P."/>
            <person name="Hill R."/>
            <person name="Sambles C."/>
            <person name="Grant M."/>
            <person name="Williams N.M."/>
            <person name="Mcdougal R.L."/>
        </authorList>
    </citation>
    <scope>NUCLEOTIDE SEQUENCE [LARGE SCALE GENOMIC DNA]</scope>
    <source>
        <strain evidence="3">Chile6</strain>
        <strain evidence="2">Chile7</strain>
    </source>
</reference>
<dbReference type="EMBL" id="MBDO02000260">
    <property type="protein sequence ID" value="RLN58480.1"/>
    <property type="molecule type" value="Genomic_DNA"/>
</dbReference>
<sequence length="143" mass="16151">MKGLRSINKTRTTDFSKGKVTRFMDNEVRSKADVPGPGEYTNGDVNHPKDAARTMMNSFRDLVRITAHLQGPGAYSTDRLNHKPLHMARPNVFYGAEPRFKEKLSKVPVLGPGQYNTNTVESDWNRPTHNISIATEMEMAMMQ</sequence>
<dbReference type="OrthoDB" id="406368at2759"/>
<evidence type="ECO:0000313" key="3">
    <source>
        <dbReference type="EMBL" id="RLN58480.1"/>
    </source>
</evidence>
<evidence type="ECO:0000313" key="4">
    <source>
        <dbReference type="Proteomes" id="UP000277300"/>
    </source>
</evidence>
<evidence type="ECO:0000256" key="1">
    <source>
        <dbReference type="SAM" id="MobiDB-lite"/>
    </source>
</evidence>
<dbReference type="AlphaFoldDB" id="A0A3F2RL00"/>
<organism evidence="3 4">
    <name type="scientific">Phytophthora kernoviae</name>
    <dbReference type="NCBI Taxonomy" id="325452"/>
    <lineage>
        <taxon>Eukaryota</taxon>
        <taxon>Sar</taxon>
        <taxon>Stramenopiles</taxon>
        <taxon>Oomycota</taxon>
        <taxon>Peronosporomycetes</taxon>
        <taxon>Peronosporales</taxon>
        <taxon>Peronosporaceae</taxon>
        <taxon>Phytophthora</taxon>
    </lineage>
</organism>
<proteinExistence type="predicted"/>
<dbReference type="EMBL" id="MBAD02002253">
    <property type="protein sequence ID" value="RLN48797.1"/>
    <property type="molecule type" value="Genomic_DNA"/>
</dbReference>
<dbReference type="InterPro" id="IPR010736">
    <property type="entry name" value="SHIPPO-rpt"/>
</dbReference>
<protein>
    <submittedName>
        <fullName evidence="3">Uncharacterized protein</fullName>
    </submittedName>
</protein>
<gene>
    <name evidence="2" type="ORF">BBJ29_004561</name>
    <name evidence="3" type="ORF">BBP00_00006981</name>
</gene>
<dbReference type="Proteomes" id="UP000284657">
    <property type="component" value="Unassembled WGS sequence"/>
</dbReference>